<accession>X0YFX8</accession>
<reference evidence="1" key="1">
    <citation type="journal article" date="2014" name="Front. Microbiol.">
        <title>High frequency of phylogenetically diverse reductive dehalogenase-homologous genes in deep subseafloor sedimentary metagenomes.</title>
        <authorList>
            <person name="Kawai M."/>
            <person name="Futagami T."/>
            <person name="Toyoda A."/>
            <person name="Takaki Y."/>
            <person name="Nishi S."/>
            <person name="Hori S."/>
            <person name="Arai W."/>
            <person name="Tsubouchi T."/>
            <person name="Morono Y."/>
            <person name="Uchiyama I."/>
            <person name="Ito T."/>
            <person name="Fujiyama A."/>
            <person name="Inagaki F."/>
            <person name="Takami H."/>
        </authorList>
    </citation>
    <scope>NUCLEOTIDE SEQUENCE</scope>
    <source>
        <strain evidence="1">Expedition CK06-06</strain>
    </source>
</reference>
<gene>
    <name evidence="1" type="ORF">S01H4_13369</name>
</gene>
<proteinExistence type="predicted"/>
<dbReference type="AlphaFoldDB" id="X0YFX8"/>
<dbReference type="EMBL" id="BART01005893">
    <property type="protein sequence ID" value="GAG54904.1"/>
    <property type="molecule type" value="Genomic_DNA"/>
</dbReference>
<comment type="caution">
    <text evidence="1">The sequence shown here is derived from an EMBL/GenBank/DDBJ whole genome shotgun (WGS) entry which is preliminary data.</text>
</comment>
<sequence>MKTLHLLSSKSLENDSGTISIVSLNIGVSRPLYPPTSIMCMKPQSFSQTGGGAETLSSFYSPIKLKEGAGDVPS</sequence>
<evidence type="ECO:0000313" key="1">
    <source>
        <dbReference type="EMBL" id="GAG54904.1"/>
    </source>
</evidence>
<organism evidence="1">
    <name type="scientific">marine sediment metagenome</name>
    <dbReference type="NCBI Taxonomy" id="412755"/>
    <lineage>
        <taxon>unclassified sequences</taxon>
        <taxon>metagenomes</taxon>
        <taxon>ecological metagenomes</taxon>
    </lineage>
</organism>
<name>X0YFX8_9ZZZZ</name>
<protein>
    <submittedName>
        <fullName evidence="1">Uncharacterized protein</fullName>
    </submittedName>
</protein>